<dbReference type="SUPFAM" id="SSF53756">
    <property type="entry name" value="UDP-Glycosyltransferase/glycogen phosphorylase"/>
    <property type="match status" value="1"/>
</dbReference>
<dbReference type="Proteomes" id="UP000315700">
    <property type="component" value="Chromosome"/>
</dbReference>
<dbReference type="Pfam" id="PF00534">
    <property type="entry name" value="Glycos_transf_1"/>
    <property type="match status" value="1"/>
</dbReference>
<dbReference type="CDD" id="cd03809">
    <property type="entry name" value="GT4_MtfB-like"/>
    <property type="match status" value="1"/>
</dbReference>
<dbReference type="PANTHER" id="PTHR46401:SF8">
    <property type="entry name" value="BLL6006 PROTEIN"/>
    <property type="match status" value="1"/>
</dbReference>
<name>A0A517SI95_9PLAN</name>
<dbReference type="KEGG" id="ccos:Pan44_38940"/>
<dbReference type="GO" id="GO:0016757">
    <property type="term" value="F:glycosyltransferase activity"/>
    <property type="evidence" value="ECO:0007669"/>
    <property type="project" value="InterPro"/>
</dbReference>
<dbReference type="Gene3D" id="3.40.50.2000">
    <property type="entry name" value="Glycogen Phosphorylase B"/>
    <property type="match status" value="1"/>
</dbReference>
<evidence type="ECO:0000259" key="1">
    <source>
        <dbReference type="Pfam" id="PF00534"/>
    </source>
</evidence>
<dbReference type="RefSeq" id="WP_145032247.1">
    <property type="nucleotide sequence ID" value="NZ_CP036271.1"/>
</dbReference>
<evidence type="ECO:0000313" key="2">
    <source>
        <dbReference type="EMBL" id="QDT55846.1"/>
    </source>
</evidence>
<dbReference type="PANTHER" id="PTHR46401">
    <property type="entry name" value="GLYCOSYLTRANSFERASE WBBK-RELATED"/>
    <property type="match status" value="1"/>
</dbReference>
<keyword evidence="3" id="KW-1185">Reference proteome</keyword>
<keyword evidence="2" id="KW-0808">Transferase</keyword>
<organism evidence="2 3">
    <name type="scientific">Caulifigura coniformis</name>
    <dbReference type="NCBI Taxonomy" id="2527983"/>
    <lineage>
        <taxon>Bacteria</taxon>
        <taxon>Pseudomonadati</taxon>
        <taxon>Planctomycetota</taxon>
        <taxon>Planctomycetia</taxon>
        <taxon>Planctomycetales</taxon>
        <taxon>Planctomycetaceae</taxon>
        <taxon>Caulifigura</taxon>
    </lineage>
</organism>
<gene>
    <name evidence="2" type="ORF">Pan44_38940</name>
</gene>
<accession>A0A517SI95</accession>
<dbReference type="AlphaFoldDB" id="A0A517SI95"/>
<proteinExistence type="predicted"/>
<dbReference type="InParanoid" id="A0A517SI95"/>
<dbReference type="InterPro" id="IPR001296">
    <property type="entry name" value="Glyco_trans_1"/>
</dbReference>
<dbReference type="OrthoDB" id="283384at2"/>
<evidence type="ECO:0000313" key="3">
    <source>
        <dbReference type="Proteomes" id="UP000315700"/>
    </source>
</evidence>
<reference evidence="2 3" key="1">
    <citation type="submission" date="2019-02" db="EMBL/GenBank/DDBJ databases">
        <title>Deep-cultivation of Planctomycetes and their phenomic and genomic characterization uncovers novel biology.</title>
        <authorList>
            <person name="Wiegand S."/>
            <person name="Jogler M."/>
            <person name="Boedeker C."/>
            <person name="Pinto D."/>
            <person name="Vollmers J."/>
            <person name="Rivas-Marin E."/>
            <person name="Kohn T."/>
            <person name="Peeters S.H."/>
            <person name="Heuer A."/>
            <person name="Rast P."/>
            <person name="Oberbeckmann S."/>
            <person name="Bunk B."/>
            <person name="Jeske O."/>
            <person name="Meyerdierks A."/>
            <person name="Storesund J.E."/>
            <person name="Kallscheuer N."/>
            <person name="Luecker S."/>
            <person name="Lage O.M."/>
            <person name="Pohl T."/>
            <person name="Merkel B.J."/>
            <person name="Hornburger P."/>
            <person name="Mueller R.-W."/>
            <person name="Bruemmer F."/>
            <person name="Labrenz M."/>
            <person name="Spormann A.M."/>
            <person name="Op den Camp H."/>
            <person name="Overmann J."/>
            <person name="Amann R."/>
            <person name="Jetten M.S.M."/>
            <person name="Mascher T."/>
            <person name="Medema M.H."/>
            <person name="Devos D.P."/>
            <person name="Kaster A.-K."/>
            <person name="Ovreas L."/>
            <person name="Rohde M."/>
            <person name="Galperin M.Y."/>
            <person name="Jogler C."/>
        </authorList>
    </citation>
    <scope>NUCLEOTIDE SEQUENCE [LARGE SCALE GENOMIC DNA]</scope>
    <source>
        <strain evidence="2 3">Pan44</strain>
    </source>
</reference>
<sequence length="391" mass="43140">MSGHRIGVVLQGGAQWVGGLEYTRNLILAISSAARELSSPVSMSLLHRPGETGNVEAFKSIPDVSLMPEDLSVDHLLSVRIARKLGLRVRNKGLAAVSKREGFRFVFPFDGTRDDAGTDSAAWIPDLQHFRLPQYFEAHELRLRDWGMKRIADNAPMIIVSSEAVKKDLEAFSPGVAPKVRVVRFRVSVPKETFSRSPAETVAKYHLPERFLLVSNQFWVHKNHLGLLEALKIAVERRPGICVAMTGRLHDARRPAYGDEVLSAVQRLGLHANVRLLGLIPKSDQLQLLRGCCGLVQPSLFEGWNTGVEEARALGKVIVASDIAVHREQAAPECVYFDPSLPQDFADQLLRVFDSQAPLSVEGEQAAVDAYRRLVVEYGKEFLGLSGLGVA</sequence>
<feature type="domain" description="Glycosyl transferase family 1" evidence="1">
    <location>
        <begin position="209"/>
        <end position="356"/>
    </location>
</feature>
<dbReference type="EMBL" id="CP036271">
    <property type="protein sequence ID" value="QDT55846.1"/>
    <property type="molecule type" value="Genomic_DNA"/>
</dbReference>
<protein>
    <submittedName>
        <fullName evidence="2">Glycosyl transferases group 1</fullName>
    </submittedName>
</protein>